<reference evidence="1" key="1">
    <citation type="submission" date="2014-08" db="EMBL/GenBank/DDBJ databases">
        <authorList>
            <person name="Kubiak A."/>
            <person name="Poehlein A."/>
            <person name="Daniel R."/>
            <person name="Minton N.P."/>
        </authorList>
    </citation>
    <scope>NUCLEOTIDE SEQUENCE</scope>
    <source>
        <strain evidence="1">NCIMB 10696</strain>
    </source>
</reference>
<sequence length="57" mass="6959">MNNLQLKTLNLKIYYLKQYLYTLIDKHDLSNAEVIQCSKELDKLIVEYENKKYKNLY</sequence>
<dbReference type="RefSeq" id="WP_003495220.1">
    <property type="nucleotide sequence ID" value="NZ_CBCRVC010000005.1"/>
</dbReference>
<dbReference type="EMBL" id="SXCS01000001">
    <property type="protein sequence ID" value="NFR60032.1"/>
    <property type="molecule type" value="Genomic_DNA"/>
</dbReference>
<dbReference type="InterPro" id="IPR018540">
    <property type="entry name" value="Spo0E-like"/>
</dbReference>
<evidence type="ECO:0000313" key="1">
    <source>
        <dbReference type="EMBL" id="AKC63411.1"/>
    </source>
</evidence>
<reference evidence="2 6" key="4">
    <citation type="submission" date="2019-04" db="EMBL/GenBank/DDBJ databases">
        <title>Genome sequencing of Clostridium botulinum Groups I-IV and Clostridium butyricum.</title>
        <authorList>
            <person name="Brunt J."/>
            <person name="Van Vliet A.H.M."/>
            <person name="Stringer S.C."/>
            <person name="Carter A.T."/>
            <person name="Peck M.W."/>
        </authorList>
    </citation>
    <scope>NUCLEOTIDE SEQUENCE [LARGE SCALE GENOMIC DNA]</scope>
    <source>
        <strain evidence="2 6">IFR 18/108</strain>
    </source>
</reference>
<proteinExistence type="predicted"/>
<protein>
    <submittedName>
        <fullName evidence="2">Aspartyl-phosphate phosphatase Spo0E family protein</fullName>
    </submittedName>
    <submittedName>
        <fullName evidence="3">Spo0E family sporulation regulatory protein-aspartic acid phosphatase</fullName>
    </submittedName>
    <submittedName>
        <fullName evidence="1">Spo0E like sporulation regulatory protein</fullName>
    </submittedName>
</protein>
<dbReference type="Gene3D" id="4.10.280.10">
    <property type="entry name" value="Helix-loop-helix DNA-binding domain"/>
    <property type="match status" value="1"/>
</dbReference>
<dbReference type="EMBL" id="CP009225">
    <property type="protein sequence ID" value="AKC63411.1"/>
    <property type="molecule type" value="Genomic_DNA"/>
</dbReference>
<gene>
    <name evidence="1" type="ORF">CLSPO_c26910</name>
    <name evidence="3" type="ORF">CRX47_06640</name>
    <name evidence="2" type="ORF">FDF70_00635</name>
</gene>
<dbReference type="InterPro" id="IPR037208">
    <property type="entry name" value="Spo0E-like_sf"/>
</dbReference>
<organism evidence="2 6">
    <name type="scientific">Clostridium sporogenes</name>
    <dbReference type="NCBI Taxonomy" id="1509"/>
    <lineage>
        <taxon>Bacteria</taxon>
        <taxon>Bacillati</taxon>
        <taxon>Bacillota</taxon>
        <taxon>Clostridia</taxon>
        <taxon>Eubacteriales</taxon>
        <taxon>Clostridiaceae</taxon>
        <taxon>Clostridium</taxon>
    </lineage>
</organism>
<dbReference type="GO" id="GO:0046983">
    <property type="term" value="F:protein dimerization activity"/>
    <property type="evidence" value="ECO:0007669"/>
    <property type="project" value="InterPro"/>
</dbReference>
<evidence type="ECO:0000313" key="2">
    <source>
        <dbReference type="EMBL" id="NFR60032.1"/>
    </source>
</evidence>
<keyword evidence="5" id="KW-1185">Reference proteome</keyword>
<dbReference type="InterPro" id="IPR036638">
    <property type="entry name" value="HLH_DNA-bd_sf"/>
</dbReference>
<dbReference type="GeneID" id="92939335"/>
<dbReference type="SUPFAM" id="SSF140500">
    <property type="entry name" value="BAS1536-like"/>
    <property type="match status" value="1"/>
</dbReference>
<dbReference type="Proteomes" id="UP000486601">
    <property type="component" value="Unassembled WGS sequence"/>
</dbReference>
<name>A0A7X5P6A3_CLOSG</name>
<evidence type="ECO:0000313" key="5">
    <source>
        <dbReference type="Proteomes" id="UP000223854"/>
    </source>
</evidence>
<evidence type="ECO:0000313" key="3">
    <source>
        <dbReference type="EMBL" id="PHG99546.1"/>
    </source>
</evidence>
<accession>A0A7X5P6A3</accession>
<reference evidence="3 5" key="3">
    <citation type="submission" date="2017-09" db="EMBL/GenBank/DDBJ databases">
        <title>FDA dAtabase for Regulatory Grade micrObial Sequences (FDA-ARGOS): Supporting development and validation of Infectious Disease Dx tests.</title>
        <authorList>
            <person name="Kerrigan L."/>
            <person name="Long C."/>
            <person name="Tallon L.J."/>
            <person name="Sadzewicz L."/>
            <person name="Ott S."/>
            <person name="Zhao X."/>
            <person name="Nagaraj S."/>
            <person name="Vavikolanu K."/>
            <person name="Aluvathingal J."/>
            <person name="Nadendla S."/>
            <person name="Sichtig H."/>
        </authorList>
    </citation>
    <scope>NUCLEOTIDE SEQUENCE [LARGE SCALE GENOMIC DNA]</scope>
    <source>
        <strain evidence="3 5">FDAARGOS_423</strain>
    </source>
</reference>
<dbReference type="EMBL" id="PDLH01000007">
    <property type="protein sequence ID" value="PHG99546.1"/>
    <property type="molecule type" value="Genomic_DNA"/>
</dbReference>
<evidence type="ECO:0000313" key="6">
    <source>
        <dbReference type="Proteomes" id="UP000486601"/>
    </source>
</evidence>
<evidence type="ECO:0000313" key="4">
    <source>
        <dbReference type="Proteomes" id="UP000033052"/>
    </source>
</evidence>
<dbReference type="AlphaFoldDB" id="A0A7X5P6A3"/>
<dbReference type="GO" id="GO:0043937">
    <property type="term" value="P:regulation of sporulation"/>
    <property type="evidence" value="ECO:0007669"/>
    <property type="project" value="InterPro"/>
</dbReference>
<dbReference type="Pfam" id="PF09388">
    <property type="entry name" value="SpoOE-like"/>
    <property type="match status" value="1"/>
</dbReference>
<reference evidence="1 4" key="2">
    <citation type="journal article" date="2015" name="PLoS ONE">
        <title>A universal mariner transposon system for forward genetic studies in the genus clostridium.</title>
        <authorList>
            <person name="Zhang Y."/>
            <person name="Grosse-Honebrink A."/>
            <person name="Minton N.P."/>
        </authorList>
    </citation>
    <scope>NUCLEOTIDE SEQUENCE [LARGE SCALE GENOMIC DNA]</scope>
    <source>
        <strain evidence="1 4">NCIMB 10696</strain>
    </source>
</reference>
<dbReference type="KEGG" id="cld:CLSPO_c26910"/>
<dbReference type="Proteomes" id="UP000223854">
    <property type="component" value="Unassembled WGS sequence"/>
</dbReference>
<dbReference type="Proteomes" id="UP000033052">
    <property type="component" value="Chromosome"/>
</dbReference>